<dbReference type="HOGENOM" id="CLU_2497613_0_0_1"/>
<reference evidence="2" key="1">
    <citation type="journal article" date="2011" name="PLoS Genet.">
        <title>Genomic analysis of the necrotrophic fungal pathogens Sclerotinia sclerotiorum and Botrytis cinerea.</title>
        <authorList>
            <person name="Amselem J."/>
            <person name="Cuomo C.A."/>
            <person name="van Kan J.A."/>
            <person name="Viaud M."/>
            <person name="Benito E.P."/>
            <person name="Couloux A."/>
            <person name="Coutinho P.M."/>
            <person name="de Vries R.P."/>
            <person name="Dyer P.S."/>
            <person name="Fillinger S."/>
            <person name="Fournier E."/>
            <person name="Gout L."/>
            <person name="Hahn M."/>
            <person name="Kohn L."/>
            <person name="Lapalu N."/>
            <person name="Plummer K.M."/>
            <person name="Pradier J.M."/>
            <person name="Quevillon E."/>
            <person name="Sharon A."/>
            <person name="Simon A."/>
            <person name="ten Have A."/>
            <person name="Tudzynski B."/>
            <person name="Tudzynski P."/>
            <person name="Wincker P."/>
            <person name="Andrew M."/>
            <person name="Anthouard V."/>
            <person name="Beever R.E."/>
            <person name="Beffa R."/>
            <person name="Benoit I."/>
            <person name="Bouzid O."/>
            <person name="Brault B."/>
            <person name="Chen Z."/>
            <person name="Choquer M."/>
            <person name="Collemare J."/>
            <person name="Cotton P."/>
            <person name="Danchin E.G."/>
            <person name="Da Silva C."/>
            <person name="Gautier A."/>
            <person name="Giraud C."/>
            <person name="Giraud T."/>
            <person name="Gonzalez C."/>
            <person name="Grossetete S."/>
            <person name="Guldener U."/>
            <person name="Henrissat B."/>
            <person name="Howlett B.J."/>
            <person name="Kodira C."/>
            <person name="Kretschmer M."/>
            <person name="Lappartient A."/>
            <person name="Leroch M."/>
            <person name="Levis C."/>
            <person name="Mauceli E."/>
            <person name="Neuveglise C."/>
            <person name="Oeser B."/>
            <person name="Pearson M."/>
            <person name="Poulain J."/>
            <person name="Poussereau N."/>
            <person name="Quesneville H."/>
            <person name="Rascle C."/>
            <person name="Schumacher J."/>
            <person name="Segurens B."/>
            <person name="Sexton A."/>
            <person name="Silva E."/>
            <person name="Sirven C."/>
            <person name="Soanes D.M."/>
            <person name="Talbot N.J."/>
            <person name="Templeton M."/>
            <person name="Yandava C."/>
            <person name="Yarden O."/>
            <person name="Zeng Q."/>
            <person name="Rollins J.A."/>
            <person name="Lebrun M.H."/>
            <person name="Dickman M."/>
        </authorList>
    </citation>
    <scope>NUCLEOTIDE SEQUENCE [LARGE SCALE GENOMIC DNA]</scope>
    <source>
        <strain evidence="2">T4</strain>
    </source>
</reference>
<dbReference type="InParanoid" id="G2XZ93"/>
<gene>
    <name evidence="1" type="ORF">BofuT4_uP047980.1</name>
</gene>
<dbReference type="Proteomes" id="UP000008177">
    <property type="component" value="Unplaced contigs"/>
</dbReference>
<protein>
    <submittedName>
        <fullName evidence="1">Uncharacterized protein</fullName>
    </submittedName>
</protein>
<evidence type="ECO:0000313" key="2">
    <source>
        <dbReference type="Proteomes" id="UP000008177"/>
    </source>
</evidence>
<accession>G2XZ93</accession>
<name>G2XZ93_BOTF4</name>
<dbReference type="AlphaFoldDB" id="G2XZ93"/>
<dbReference type="EMBL" id="FQ790278">
    <property type="protein sequence ID" value="CCD45780.1"/>
    <property type="molecule type" value="Genomic_DNA"/>
</dbReference>
<organism evidence="1 2">
    <name type="scientific">Botryotinia fuckeliana (strain T4)</name>
    <name type="common">Noble rot fungus</name>
    <name type="synonym">Botrytis cinerea</name>
    <dbReference type="NCBI Taxonomy" id="999810"/>
    <lineage>
        <taxon>Eukaryota</taxon>
        <taxon>Fungi</taxon>
        <taxon>Dikarya</taxon>
        <taxon>Ascomycota</taxon>
        <taxon>Pezizomycotina</taxon>
        <taxon>Leotiomycetes</taxon>
        <taxon>Helotiales</taxon>
        <taxon>Sclerotiniaceae</taxon>
        <taxon>Botrytis</taxon>
    </lineage>
</organism>
<proteinExistence type="predicted"/>
<sequence>MEEQDIRTLHRRGYYYYTPRGVTFTFTFTFARHPIPSRLEIHTSTFSHTSSLPQLQNTQPIHPSIHPSIHQKLIKSDGEDPAIQSE</sequence>
<evidence type="ECO:0000313" key="1">
    <source>
        <dbReference type="EMBL" id="CCD45780.1"/>
    </source>
</evidence>